<evidence type="ECO:0000256" key="1">
    <source>
        <dbReference type="SAM" id="MobiDB-lite"/>
    </source>
</evidence>
<organism evidence="2 3">
    <name type="scientific">Melittangium boletus DSM 14713</name>
    <dbReference type="NCBI Taxonomy" id="1294270"/>
    <lineage>
        <taxon>Bacteria</taxon>
        <taxon>Pseudomonadati</taxon>
        <taxon>Myxococcota</taxon>
        <taxon>Myxococcia</taxon>
        <taxon>Myxococcales</taxon>
        <taxon>Cystobacterineae</taxon>
        <taxon>Archangiaceae</taxon>
        <taxon>Melittangium</taxon>
    </lineage>
</organism>
<dbReference type="Proteomes" id="UP000217289">
    <property type="component" value="Chromosome"/>
</dbReference>
<proteinExistence type="predicted"/>
<accession>A0A250IAW1</accession>
<evidence type="ECO:0000313" key="3">
    <source>
        <dbReference type="Proteomes" id="UP000217289"/>
    </source>
</evidence>
<evidence type="ECO:0000313" key="2">
    <source>
        <dbReference type="EMBL" id="ATB28106.1"/>
    </source>
</evidence>
<name>A0A250IAW1_9BACT</name>
<keyword evidence="3" id="KW-1185">Reference proteome</keyword>
<dbReference type="AlphaFoldDB" id="A0A250IAW1"/>
<dbReference type="EMBL" id="CP022163">
    <property type="protein sequence ID" value="ATB28106.1"/>
    <property type="molecule type" value="Genomic_DNA"/>
</dbReference>
<reference evidence="2 3" key="1">
    <citation type="submission" date="2017-06" db="EMBL/GenBank/DDBJ databases">
        <authorList>
            <person name="Kim H.J."/>
            <person name="Triplett B.A."/>
        </authorList>
    </citation>
    <scope>NUCLEOTIDE SEQUENCE [LARGE SCALE GENOMIC DNA]</scope>
    <source>
        <strain evidence="2 3">DSM 14713</strain>
    </source>
</reference>
<feature type="compositionally biased region" description="Basic and acidic residues" evidence="1">
    <location>
        <begin position="20"/>
        <end position="36"/>
    </location>
</feature>
<dbReference type="KEGG" id="mbd:MEBOL_001551"/>
<sequence>MVEVTPKSVRMRKKALAAGERYRAERDRKREERAEE</sequence>
<protein>
    <submittedName>
        <fullName evidence="2">GTP-binding protein</fullName>
    </submittedName>
</protein>
<feature type="region of interest" description="Disordered" evidence="1">
    <location>
        <begin position="1"/>
        <end position="36"/>
    </location>
</feature>
<gene>
    <name evidence="2" type="ORF">MEBOL_001551</name>
</gene>